<comment type="caution">
    <text evidence="1">The sequence shown here is derived from an EMBL/GenBank/DDBJ whole genome shotgun (WGS) entry which is preliminary data.</text>
</comment>
<sequence>MVTLFRAPLDPQPGHTEVYQAKCVAMELGLFISSVVAMLNSHYAPGELRVPFLLLVTCSAFAQALVIW</sequence>
<dbReference type="Proteomes" id="UP001057452">
    <property type="component" value="Chromosome 15"/>
</dbReference>
<evidence type="ECO:0000313" key="1">
    <source>
        <dbReference type="EMBL" id="KAI4803630.1"/>
    </source>
</evidence>
<reference evidence="1" key="1">
    <citation type="submission" date="2022-05" db="EMBL/GenBank/DDBJ databases">
        <title>Chromosome-level genome of Chaenocephalus aceratus.</title>
        <authorList>
            <person name="Park H."/>
        </authorList>
    </citation>
    <scope>NUCLEOTIDE SEQUENCE</scope>
    <source>
        <strain evidence="1">KU_202001</strain>
    </source>
</reference>
<organism evidence="1 2">
    <name type="scientific">Chaenocephalus aceratus</name>
    <name type="common">Blackfin icefish</name>
    <name type="synonym">Chaenichthys aceratus</name>
    <dbReference type="NCBI Taxonomy" id="36190"/>
    <lineage>
        <taxon>Eukaryota</taxon>
        <taxon>Metazoa</taxon>
        <taxon>Chordata</taxon>
        <taxon>Craniata</taxon>
        <taxon>Vertebrata</taxon>
        <taxon>Euteleostomi</taxon>
        <taxon>Actinopterygii</taxon>
        <taxon>Neopterygii</taxon>
        <taxon>Teleostei</taxon>
        <taxon>Neoteleostei</taxon>
        <taxon>Acanthomorphata</taxon>
        <taxon>Eupercaria</taxon>
        <taxon>Perciformes</taxon>
        <taxon>Notothenioidei</taxon>
        <taxon>Channichthyidae</taxon>
        <taxon>Chaenocephalus</taxon>
    </lineage>
</organism>
<name>A0ACB9VTQ3_CHAAC</name>
<accession>A0ACB9VTQ3</accession>
<protein>
    <submittedName>
        <fullName evidence="1">Uncharacterized protein</fullName>
    </submittedName>
</protein>
<proteinExistence type="predicted"/>
<keyword evidence="2" id="KW-1185">Reference proteome</keyword>
<dbReference type="EMBL" id="CM043799">
    <property type="protein sequence ID" value="KAI4803630.1"/>
    <property type="molecule type" value="Genomic_DNA"/>
</dbReference>
<gene>
    <name evidence="1" type="ORF">KUCAC02_025293</name>
</gene>
<evidence type="ECO:0000313" key="2">
    <source>
        <dbReference type="Proteomes" id="UP001057452"/>
    </source>
</evidence>